<dbReference type="InterPro" id="IPR037118">
    <property type="entry name" value="Val-tRNA_synth_C_sf"/>
</dbReference>
<dbReference type="PROSITE" id="PS50893">
    <property type="entry name" value="ABC_TRANSPORTER_2"/>
    <property type="match status" value="2"/>
</dbReference>
<dbReference type="EMBL" id="JAEEGB010000007">
    <property type="protein sequence ID" value="MBI6872584.1"/>
    <property type="molecule type" value="Genomic_DNA"/>
</dbReference>
<dbReference type="Pfam" id="PF00005">
    <property type="entry name" value="ABC_tran"/>
    <property type="match status" value="2"/>
</dbReference>
<dbReference type="AlphaFoldDB" id="A0A934HV94"/>
<feature type="domain" description="ABC transporter" evidence="5">
    <location>
        <begin position="4"/>
        <end position="255"/>
    </location>
</feature>
<dbReference type="InterPro" id="IPR003593">
    <property type="entry name" value="AAA+_ATPase"/>
</dbReference>
<keyword evidence="3 6" id="KW-0067">ATP-binding</keyword>
<dbReference type="Proteomes" id="UP000622687">
    <property type="component" value="Unassembled WGS sequence"/>
</dbReference>
<gene>
    <name evidence="6" type="ORF">I6U51_07640</name>
</gene>
<evidence type="ECO:0000256" key="2">
    <source>
        <dbReference type="ARBA" id="ARBA00022741"/>
    </source>
</evidence>
<sequence length="639" mass="73307">MNLMSLENIYKSYGEKVLLNSISIAINEGEKIGIIGINGTGKSTLLRIIAGNEVYEKGNIISSNNLKISYLPQQSFFDENATVIEQIFKDDTPVMKLLREYEGTVKALEQDEKNEELQRKLLNLTSQMDAFNAWQLESDAKTILTKLGIYDFSAKISTLSGGQKKRIALASALITPSDLLILDEPTNHIDNDTVAWLEKYLNNRKSSLLMITHDRYFLDRVTNKIWELHSGNIYSYTGNYSTFLEKKLEREELEKAVESKRQNTLRRELEWIKRGAKARSTKQKARIQRFEELQNSKVDMVEDRIEISASSTRLGKKVMEVNHISKSFGERTLIKDFSYIFSRGDRVGIIGPNGMGKSTLLNICIGKIPPDSGEVIVGETVKIGYFSQEGIEVNGNLRAIEYVKEGGEFIKNSEGELISASKMLENFLFDSYMQWTPISKLSGGEKRRLQLLRTLMEAPNVLILDEPTNDLDIQTLTILEDYLEEFEGTVIVVSHDRYFLDKVSEKLLVFDGNGNIDHYVCNYSEYMEKYKTEAAYEKEDNTKKEDKNLNKEERKKNKPLKFTYKEQKEFDEIDEIISTLENEIVNIDNKINSAGSDYAALQKLLSEKEELSEKLDYSIERWTYLNELAEKIESQKIDK</sequence>
<keyword evidence="7" id="KW-1185">Reference proteome</keyword>
<protein>
    <submittedName>
        <fullName evidence="6">ABC-F family ATP-binding cassette domain-containing protein</fullName>
    </submittedName>
</protein>
<feature type="coiled-coil region" evidence="4">
    <location>
        <begin position="98"/>
        <end position="127"/>
    </location>
</feature>
<dbReference type="PROSITE" id="PS00211">
    <property type="entry name" value="ABC_TRANSPORTER_1"/>
    <property type="match status" value="2"/>
</dbReference>
<dbReference type="Gene3D" id="3.40.50.300">
    <property type="entry name" value="P-loop containing nucleotide triphosphate hydrolases"/>
    <property type="match status" value="2"/>
</dbReference>
<evidence type="ECO:0000259" key="5">
    <source>
        <dbReference type="PROSITE" id="PS50893"/>
    </source>
</evidence>
<dbReference type="PANTHER" id="PTHR42855">
    <property type="entry name" value="ABC TRANSPORTER ATP-BINDING SUBUNIT"/>
    <property type="match status" value="1"/>
</dbReference>
<dbReference type="FunFam" id="3.40.50.300:FF:000011">
    <property type="entry name" value="Putative ABC transporter ATP-binding component"/>
    <property type="match status" value="1"/>
</dbReference>
<dbReference type="Gene3D" id="1.10.287.380">
    <property type="entry name" value="Valyl-tRNA synthetase, C-terminal domain"/>
    <property type="match status" value="1"/>
</dbReference>
<dbReference type="InterPro" id="IPR032524">
    <property type="entry name" value="ABC_tran_C"/>
</dbReference>
<dbReference type="GO" id="GO:0016887">
    <property type="term" value="F:ATP hydrolysis activity"/>
    <property type="evidence" value="ECO:0007669"/>
    <property type="project" value="InterPro"/>
</dbReference>
<keyword evidence="1" id="KW-0677">Repeat</keyword>
<dbReference type="RefSeq" id="WP_211142085.1">
    <property type="nucleotide sequence ID" value="NZ_JAEEGB010000007.1"/>
</dbReference>
<dbReference type="InterPro" id="IPR051309">
    <property type="entry name" value="ABCF_ATPase"/>
</dbReference>
<feature type="domain" description="ABC transporter" evidence="5">
    <location>
        <begin position="319"/>
        <end position="538"/>
    </location>
</feature>
<dbReference type="SUPFAM" id="SSF52540">
    <property type="entry name" value="P-loop containing nucleoside triphosphate hydrolases"/>
    <property type="match status" value="2"/>
</dbReference>
<keyword evidence="4" id="KW-0175">Coiled coil</keyword>
<dbReference type="FunFam" id="3.40.50.300:FF:000309">
    <property type="entry name" value="ABC transporter ATP-binding protein"/>
    <property type="match status" value="1"/>
</dbReference>
<organism evidence="6 7">
    <name type="scientific">Clostridium aciditolerans</name>
    <dbReference type="NCBI Taxonomy" id="339861"/>
    <lineage>
        <taxon>Bacteria</taxon>
        <taxon>Bacillati</taxon>
        <taxon>Bacillota</taxon>
        <taxon>Clostridia</taxon>
        <taxon>Eubacteriales</taxon>
        <taxon>Clostridiaceae</taxon>
        <taxon>Clostridium</taxon>
    </lineage>
</organism>
<comment type="caution">
    <text evidence="6">The sequence shown here is derived from an EMBL/GenBank/DDBJ whole genome shotgun (WGS) entry which is preliminary data.</text>
</comment>
<dbReference type="InterPro" id="IPR032781">
    <property type="entry name" value="ABC_tran_Xtn"/>
</dbReference>
<dbReference type="SMART" id="SM00382">
    <property type="entry name" value="AAA"/>
    <property type="match status" value="2"/>
</dbReference>
<evidence type="ECO:0000313" key="7">
    <source>
        <dbReference type="Proteomes" id="UP000622687"/>
    </source>
</evidence>
<evidence type="ECO:0000256" key="1">
    <source>
        <dbReference type="ARBA" id="ARBA00022737"/>
    </source>
</evidence>
<evidence type="ECO:0000313" key="6">
    <source>
        <dbReference type="EMBL" id="MBI6872584.1"/>
    </source>
</evidence>
<evidence type="ECO:0000256" key="3">
    <source>
        <dbReference type="ARBA" id="ARBA00022840"/>
    </source>
</evidence>
<dbReference type="GO" id="GO:0003677">
    <property type="term" value="F:DNA binding"/>
    <property type="evidence" value="ECO:0007669"/>
    <property type="project" value="InterPro"/>
</dbReference>
<accession>A0A934HV94</accession>
<dbReference type="InterPro" id="IPR027417">
    <property type="entry name" value="P-loop_NTPase"/>
</dbReference>
<reference evidence="6" key="1">
    <citation type="submission" date="2020-12" db="EMBL/GenBank/DDBJ databases">
        <title>Clostridium thailandense sp. nov., a novel acetogenic bacterium isolated from peat land soil in Thailand.</title>
        <authorList>
            <person name="Chaikitkaew S."/>
            <person name="Birkeland N.K."/>
        </authorList>
    </citation>
    <scope>NUCLEOTIDE SEQUENCE</scope>
    <source>
        <strain evidence="6">DSM 17425</strain>
    </source>
</reference>
<proteinExistence type="predicted"/>
<dbReference type="InterPro" id="IPR017871">
    <property type="entry name" value="ABC_transporter-like_CS"/>
</dbReference>
<dbReference type="CDD" id="cd03221">
    <property type="entry name" value="ABCF_EF-3"/>
    <property type="match status" value="2"/>
</dbReference>
<dbReference type="GO" id="GO:0005524">
    <property type="term" value="F:ATP binding"/>
    <property type="evidence" value="ECO:0007669"/>
    <property type="project" value="UniProtKB-KW"/>
</dbReference>
<dbReference type="Pfam" id="PF16326">
    <property type="entry name" value="ABC_tran_CTD"/>
    <property type="match status" value="1"/>
</dbReference>
<dbReference type="PANTHER" id="PTHR42855:SF1">
    <property type="entry name" value="ABC TRANSPORTER DOMAIN-CONTAINING PROTEIN"/>
    <property type="match status" value="1"/>
</dbReference>
<evidence type="ECO:0000256" key="4">
    <source>
        <dbReference type="SAM" id="Coils"/>
    </source>
</evidence>
<dbReference type="Pfam" id="PF12848">
    <property type="entry name" value="ABC_tran_Xtn"/>
    <property type="match status" value="1"/>
</dbReference>
<keyword evidence="2" id="KW-0547">Nucleotide-binding</keyword>
<name>A0A934HV94_9CLOT</name>
<dbReference type="InterPro" id="IPR003439">
    <property type="entry name" value="ABC_transporter-like_ATP-bd"/>
</dbReference>